<dbReference type="VEuPathDB" id="FungiDB:BO97DRAFT_408134"/>
<reference evidence="2 3" key="1">
    <citation type="submission" date="2018-02" db="EMBL/GenBank/DDBJ databases">
        <title>The genomes of Aspergillus section Nigri reveals drivers in fungal speciation.</title>
        <authorList>
            <consortium name="DOE Joint Genome Institute"/>
            <person name="Vesth T.C."/>
            <person name="Nybo J."/>
            <person name="Theobald S."/>
            <person name="Brandl J."/>
            <person name="Frisvad J.C."/>
            <person name="Nielsen K.F."/>
            <person name="Lyhne E.K."/>
            <person name="Kogle M.E."/>
            <person name="Kuo A."/>
            <person name="Riley R."/>
            <person name="Clum A."/>
            <person name="Nolan M."/>
            <person name="Lipzen A."/>
            <person name="Salamov A."/>
            <person name="Henrissat B."/>
            <person name="Wiebenga A."/>
            <person name="De vries R.P."/>
            <person name="Grigoriev I.V."/>
            <person name="Mortensen U.H."/>
            <person name="Andersen M.R."/>
            <person name="Baker S.E."/>
        </authorList>
    </citation>
    <scope>NUCLEOTIDE SEQUENCE [LARGE SCALE GENOMIC DNA]</scope>
    <source>
        <strain evidence="2 3">CBS 101889</strain>
    </source>
</reference>
<dbReference type="GeneID" id="37200076"/>
<evidence type="ECO:0000313" key="2">
    <source>
        <dbReference type="EMBL" id="RAL08739.1"/>
    </source>
</evidence>
<sequence>MADPFSTAVNAFGVISLGITVCQSLISYYGPYKAFDEEISDFITRVESLSGTLETLDHQFKDGKNPGLEETTKNVSLVNDSILRCGQGLHKLKIMLAKCRRVTEPAEESIADKLHLKRMLYPLRRDTIKDMVCTVAGLQDNLTMALQSQTIAMMSVQIAQLKVLERTSKATAVETRSLLDSNDRLQCGQHSIESWITSIDRRLQSMESTLVKFRTRPVLEPALLSSLLDTDKKVGERLQQVSQMTPNRRRLQRRGCTCRSPGQSSWPIRSLDVTIRSAICSLHGTGTKVFQLEIRRAFCNTFLNFAVQVSLQVVHGAGGASINPCIRYRAVVPNNSPAFKALSEAEHELRQRPTANVLDDTAKILFQLFRDLKASPSDTLMNGDSISHVLLRWVRHIVYLQGGSIWQSYRAIIDRLVEAGAPLATLNDDGRTPLDALTAWTIYSSPPNGHQIISISRKLMEQGGSITASGLCLDMRLGHDDTYLAIEFARRLAEAAGTESFEFDESFLAVITQSKETLAVAAESYPDLDLLLQKCMRWPAGVSILLKAGYEPNRDSLGYACFSGCPESVRLLLKRRKFCLGRYELQQAAECGNLEIQREIVSNFSEQRRQLRGMAQVHLPSKTLHRLGVRSGCLPGYNAASVCSELNAVSIEIPPLLAEPSEWLIYAAIEGSCDMAQLLWDEGFREVNETDREVHDAIMITNPYPSPDLQTPITFANWLIAHGADISRCCSLGRSGLHHLAKYFGNELAVTIGISSLASPFSYRPHSTSGPDLTSLATVLGGLDSHGAKILHTMLFSHETDECYCPCSAFNGCTPVTELLRGLIADFELLKIGGLQVIVSAIELLVKAAAPATEDSLLNHVALPTIRLCTFSTLEISHTCIGNCEQEVMCEAEVTEIHDEEKERIDLLEQLQVEFEAEYRQRGQRLPQFMMGYWFARMTAVLEAQDAPDEGYIERVQELGVVLVQ</sequence>
<dbReference type="Proteomes" id="UP000248961">
    <property type="component" value="Unassembled WGS sequence"/>
</dbReference>
<dbReference type="InterPro" id="IPR031348">
    <property type="entry name" value="PigL_N"/>
</dbReference>
<keyword evidence="3" id="KW-1185">Reference proteome</keyword>
<dbReference type="Pfam" id="PF17111">
    <property type="entry name" value="PigL_N"/>
    <property type="match status" value="1"/>
</dbReference>
<evidence type="ECO:0000259" key="1">
    <source>
        <dbReference type="Pfam" id="PF17111"/>
    </source>
</evidence>
<protein>
    <recommendedName>
        <fullName evidence="1">Azaphilone pigments biosynthesis cluster protein L N-terminal domain-containing protein</fullName>
    </recommendedName>
</protein>
<dbReference type="OrthoDB" id="1577640at2759"/>
<organism evidence="2 3">
    <name type="scientific">Aspergillus homomorphus (strain CBS 101889)</name>
    <dbReference type="NCBI Taxonomy" id="1450537"/>
    <lineage>
        <taxon>Eukaryota</taxon>
        <taxon>Fungi</taxon>
        <taxon>Dikarya</taxon>
        <taxon>Ascomycota</taxon>
        <taxon>Pezizomycotina</taxon>
        <taxon>Eurotiomycetes</taxon>
        <taxon>Eurotiomycetidae</taxon>
        <taxon>Eurotiales</taxon>
        <taxon>Aspergillaceae</taxon>
        <taxon>Aspergillus</taxon>
        <taxon>Aspergillus subgen. Circumdati</taxon>
    </lineage>
</organism>
<feature type="domain" description="Azaphilone pigments biosynthesis cluster protein L N-terminal" evidence="1">
    <location>
        <begin position="2"/>
        <end position="186"/>
    </location>
</feature>
<gene>
    <name evidence="2" type="ORF">BO97DRAFT_408134</name>
</gene>
<proteinExistence type="predicted"/>
<dbReference type="InterPro" id="IPR036770">
    <property type="entry name" value="Ankyrin_rpt-contain_sf"/>
</dbReference>
<dbReference type="SUPFAM" id="SSF48403">
    <property type="entry name" value="Ankyrin repeat"/>
    <property type="match status" value="1"/>
</dbReference>
<dbReference type="Gene3D" id="1.25.40.20">
    <property type="entry name" value="Ankyrin repeat-containing domain"/>
    <property type="match status" value="1"/>
</dbReference>
<dbReference type="AlphaFoldDB" id="A0A395HML7"/>
<name>A0A395HML7_ASPHC</name>
<dbReference type="EMBL" id="KZ824310">
    <property type="protein sequence ID" value="RAL08739.1"/>
    <property type="molecule type" value="Genomic_DNA"/>
</dbReference>
<accession>A0A395HML7</accession>
<dbReference type="RefSeq" id="XP_025547893.1">
    <property type="nucleotide sequence ID" value="XM_025695787.1"/>
</dbReference>
<evidence type="ECO:0000313" key="3">
    <source>
        <dbReference type="Proteomes" id="UP000248961"/>
    </source>
</evidence>